<dbReference type="Proteomes" id="UP000024332">
    <property type="component" value="Unassembled WGS sequence"/>
</dbReference>
<dbReference type="STRING" id="1160895.CM19_04050"/>
<sequence>MKIALVELIPKSPIIFNSANIMSYFFTRGNFIPSQTIRGSFLGYFRRVRPEMFEKVQDFFASPAYPWESAPSTVFTPALGRKSNCFAEIKGWGEEQNLTNYLSKFREVSTEFKDKEECVKDFQMAKPKVGQIIRKEMEGRKFTLFKKVELEGQVEMSVAIDKHTASSEKGMLFAYEYKFPEKMWALAQPGEVLDSVDRIFIGRGKSRGFGWVDVRKKKEIDVEEEGKGKYYCLSQCVPTLFGKTYFQVDKIYGDLSYYISWFTNDEHEGYRPSFKALKEGSIIQGERTKENPPLLSAGLNFAIKIEDLTTLLRWQA</sequence>
<dbReference type="Pfam" id="PF03787">
    <property type="entry name" value="RAMPs"/>
    <property type="match status" value="1"/>
</dbReference>
<accession>A0A031LT18</accession>
<evidence type="ECO:0000313" key="3">
    <source>
        <dbReference type="EMBL" id="EZQ10604.1"/>
    </source>
</evidence>
<dbReference type="OrthoDB" id="44241at2157"/>
<evidence type="ECO:0000259" key="2">
    <source>
        <dbReference type="Pfam" id="PF03787"/>
    </source>
</evidence>
<dbReference type="RefSeq" id="WP_048099111.1">
    <property type="nucleotide sequence ID" value="NZ_JFZT01000021.1"/>
</dbReference>
<keyword evidence="4" id="KW-1185">Reference proteome</keyword>
<protein>
    <recommendedName>
        <fullName evidence="2">CRISPR type III-associated protein domain-containing protein</fullName>
    </recommendedName>
</protein>
<evidence type="ECO:0000256" key="1">
    <source>
        <dbReference type="ARBA" id="ARBA00023118"/>
    </source>
</evidence>
<dbReference type="EMBL" id="JFZT01000021">
    <property type="protein sequence ID" value="EZQ10604.1"/>
    <property type="molecule type" value="Genomic_DNA"/>
</dbReference>
<dbReference type="GO" id="GO:0051607">
    <property type="term" value="P:defense response to virus"/>
    <property type="evidence" value="ECO:0007669"/>
    <property type="project" value="UniProtKB-KW"/>
</dbReference>
<dbReference type="InterPro" id="IPR005537">
    <property type="entry name" value="RAMP_III_fam"/>
</dbReference>
<proteinExistence type="predicted"/>
<comment type="caution">
    <text evidence="3">The sequence shown here is derived from an EMBL/GenBank/DDBJ whole genome shotgun (WGS) entry which is preliminary data.</text>
</comment>
<dbReference type="AlphaFoldDB" id="A0A031LT18"/>
<feature type="domain" description="CRISPR type III-associated protein" evidence="2">
    <location>
        <begin position="30"/>
        <end position="212"/>
    </location>
</feature>
<gene>
    <name evidence="3" type="ORF">CM19_04050</name>
</gene>
<reference evidence="3 4" key="1">
    <citation type="submission" date="2014-03" db="EMBL/GenBank/DDBJ databases">
        <title>Draft genome sequence of the novel thermoacidophilic archaea Acidianus copahuensis ALE1 strain, isolated from Copahue volcanic area in Neuquen Argentina.</title>
        <authorList>
            <person name="Urbieta M.S."/>
            <person name="Rascovan N."/>
            <person name="Castro C."/>
            <person name="Revale S."/>
            <person name="Giaveno M.A."/>
            <person name="Vazquez M.P."/>
            <person name="Donati E.R."/>
        </authorList>
    </citation>
    <scope>NUCLEOTIDE SEQUENCE [LARGE SCALE GENOMIC DNA]</scope>
    <source>
        <strain evidence="3 4">ALE1</strain>
    </source>
</reference>
<name>A0A031LT18_9CREN</name>
<evidence type="ECO:0000313" key="4">
    <source>
        <dbReference type="Proteomes" id="UP000024332"/>
    </source>
</evidence>
<keyword evidence="1" id="KW-0051">Antiviral defense</keyword>
<organism evidence="3 4">
    <name type="scientific">Candidatus Acidianus copahuensis</name>
    <dbReference type="NCBI Taxonomy" id="1160895"/>
    <lineage>
        <taxon>Archaea</taxon>
        <taxon>Thermoproteota</taxon>
        <taxon>Thermoprotei</taxon>
        <taxon>Sulfolobales</taxon>
        <taxon>Sulfolobaceae</taxon>
        <taxon>Acidianus</taxon>
    </lineage>
</organism>